<evidence type="ECO:0000256" key="6">
    <source>
        <dbReference type="ARBA" id="ARBA00023049"/>
    </source>
</evidence>
<dbReference type="RefSeq" id="WP_116190399.1">
    <property type="nucleotide sequence ID" value="NZ_QTTN01000021.1"/>
</dbReference>
<dbReference type="AlphaFoldDB" id="A0A3D9RT04"/>
<keyword evidence="3" id="KW-0645">Protease</keyword>
<dbReference type="OrthoDB" id="9802862at2"/>
<dbReference type="Proteomes" id="UP000256304">
    <property type="component" value="Unassembled WGS sequence"/>
</dbReference>
<dbReference type="PANTHER" id="PTHR11705:SF143">
    <property type="entry name" value="SLL0236 PROTEIN"/>
    <property type="match status" value="1"/>
</dbReference>
<dbReference type="PROSITE" id="PS52035">
    <property type="entry name" value="PEPTIDASE_M14"/>
    <property type="match status" value="1"/>
</dbReference>
<reference evidence="11 12" key="1">
    <citation type="submission" date="2018-08" db="EMBL/GenBank/DDBJ databases">
        <title>Genomic Encyclopedia of Type Strains, Phase III (KMG-III): the genomes of soil and plant-associated and newly described type strains.</title>
        <authorList>
            <person name="Whitman W."/>
        </authorList>
    </citation>
    <scope>NUCLEOTIDE SEQUENCE [LARGE SCALE GENOMIC DNA]</scope>
    <source>
        <strain evidence="11 12">CGMCC 1.10966</strain>
    </source>
</reference>
<dbReference type="InterPro" id="IPR036779">
    <property type="entry name" value="LysM_dom_sf"/>
</dbReference>
<evidence type="ECO:0000256" key="3">
    <source>
        <dbReference type="ARBA" id="ARBA00022670"/>
    </source>
</evidence>
<evidence type="ECO:0000256" key="2">
    <source>
        <dbReference type="ARBA" id="ARBA00005988"/>
    </source>
</evidence>
<evidence type="ECO:0000256" key="8">
    <source>
        <dbReference type="SAM" id="MobiDB-lite"/>
    </source>
</evidence>
<keyword evidence="4" id="KW-0378">Hydrolase</keyword>
<feature type="domain" description="LysM" evidence="9">
    <location>
        <begin position="2"/>
        <end position="47"/>
    </location>
</feature>
<dbReference type="PANTHER" id="PTHR11705">
    <property type="entry name" value="PROTEASE FAMILY M14 CARBOXYPEPTIDASE A,B"/>
    <property type="match status" value="1"/>
</dbReference>
<dbReference type="CDD" id="cd06229">
    <property type="entry name" value="M14_Endopeptidase_I"/>
    <property type="match status" value="1"/>
</dbReference>
<dbReference type="Gene3D" id="3.40.630.10">
    <property type="entry name" value="Zn peptidases"/>
    <property type="match status" value="1"/>
</dbReference>
<evidence type="ECO:0000256" key="1">
    <source>
        <dbReference type="ARBA" id="ARBA00001947"/>
    </source>
</evidence>
<dbReference type="Pfam" id="PF00246">
    <property type="entry name" value="Peptidase_M14"/>
    <property type="match status" value="1"/>
</dbReference>
<proteinExistence type="inferred from homology"/>
<dbReference type="GO" id="GO:0005615">
    <property type="term" value="C:extracellular space"/>
    <property type="evidence" value="ECO:0007669"/>
    <property type="project" value="TreeGrafter"/>
</dbReference>
<dbReference type="PRINTS" id="PR00765">
    <property type="entry name" value="CRBOXYPTASEA"/>
</dbReference>
<gene>
    <name evidence="11" type="ORF">A8990_12195</name>
</gene>
<dbReference type="GO" id="GO:0004181">
    <property type="term" value="F:metallocarboxypeptidase activity"/>
    <property type="evidence" value="ECO:0007669"/>
    <property type="project" value="InterPro"/>
</dbReference>
<feature type="region of interest" description="Disordered" evidence="8">
    <location>
        <begin position="266"/>
        <end position="285"/>
    </location>
</feature>
<dbReference type="InterPro" id="IPR000834">
    <property type="entry name" value="Peptidase_M14"/>
</dbReference>
<dbReference type="EMBL" id="QTTN01000021">
    <property type="protein sequence ID" value="REE80246.1"/>
    <property type="molecule type" value="Genomic_DNA"/>
</dbReference>
<dbReference type="SMART" id="SM00257">
    <property type="entry name" value="LysM"/>
    <property type="match status" value="2"/>
</dbReference>
<accession>A0A3D9RT04</accession>
<evidence type="ECO:0000259" key="10">
    <source>
        <dbReference type="PROSITE" id="PS52035"/>
    </source>
</evidence>
<comment type="similarity">
    <text evidence="2 7">Belongs to the peptidase M14 family.</text>
</comment>
<evidence type="ECO:0000313" key="12">
    <source>
        <dbReference type="Proteomes" id="UP000256304"/>
    </source>
</evidence>
<dbReference type="InterPro" id="IPR034274">
    <property type="entry name" value="ENP1_M14_CPD"/>
</dbReference>
<dbReference type="GO" id="GO:0008270">
    <property type="term" value="F:zinc ion binding"/>
    <property type="evidence" value="ECO:0007669"/>
    <property type="project" value="InterPro"/>
</dbReference>
<organism evidence="11 12">
    <name type="scientific">Paenibacillus taihuensis</name>
    <dbReference type="NCBI Taxonomy" id="1156355"/>
    <lineage>
        <taxon>Bacteria</taxon>
        <taxon>Bacillati</taxon>
        <taxon>Bacillota</taxon>
        <taxon>Bacilli</taxon>
        <taxon>Bacillales</taxon>
        <taxon>Paenibacillaceae</taxon>
        <taxon>Paenibacillus</taxon>
    </lineage>
</organism>
<keyword evidence="5" id="KW-0862">Zinc</keyword>
<dbReference type="SUPFAM" id="SSF53187">
    <property type="entry name" value="Zn-dependent exopeptidases"/>
    <property type="match status" value="1"/>
</dbReference>
<sequence>MLPYIVQKGDTLLRIARTYHVNAASLLAANPGIAADEPLVPGLLLHVPAQHYFTYRVQSGDTLLRIAARFAVTTYALKAANHPQDLKPLQEGQLLTIPNTGNTRVVDARAEYGQRELQSNIELLLEAYPFLQSYSIGHSVMGKPIAALRLGDGPVKVHMNAGMHANEWITAPLLMTFIEDLCKAAAAGEKLCGVEVRALLRRVSLWAVPLVNPDGAELVQEGLSREHPFYNELLQWNNGSHRFQKWKANVRGVDLNDQFPAFWEQEAERRDVPGPGPRDYTGEKPLSEPEAQAIAALTQEQQFDLVVALHTQGQEIYWNYRGYEPPEAEAIAVKLGKASGYKPIKLTGSDAGYKDWFILHYRKPGFTIEVGYGVNPLPVASFPELYDEVRPLLIAALEAAL</sequence>
<feature type="domain" description="Peptidase M14" evidence="10">
    <location>
        <begin position="110"/>
        <end position="400"/>
    </location>
</feature>
<keyword evidence="6" id="KW-0482">Metalloprotease</keyword>
<dbReference type="CDD" id="cd00118">
    <property type="entry name" value="LysM"/>
    <property type="match status" value="2"/>
</dbReference>
<dbReference type="SMART" id="SM00631">
    <property type="entry name" value="Zn_pept"/>
    <property type="match status" value="1"/>
</dbReference>
<name>A0A3D9RT04_9BACL</name>
<evidence type="ECO:0000313" key="11">
    <source>
        <dbReference type="EMBL" id="REE80246.1"/>
    </source>
</evidence>
<comment type="caution">
    <text evidence="11">The sequence shown here is derived from an EMBL/GenBank/DDBJ whole genome shotgun (WGS) entry which is preliminary data.</text>
</comment>
<protein>
    <submittedName>
        <fullName evidence="11">G-D-glutamyl-meso-diaminopimelate peptidase</fullName>
    </submittedName>
</protein>
<evidence type="ECO:0000259" key="9">
    <source>
        <dbReference type="PROSITE" id="PS51782"/>
    </source>
</evidence>
<evidence type="ECO:0000256" key="5">
    <source>
        <dbReference type="ARBA" id="ARBA00022833"/>
    </source>
</evidence>
<dbReference type="Gene3D" id="3.10.350.10">
    <property type="entry name" value="LysM domain"/>
    <property type="match status" value="2"/>
</dbReference>
<evidence type="ECO:0000256" key="7">
    <source>
        <dbReference type="PROSITE-ProRule" id="PRU01379"/>
    </source>
</evidence>
<keyword evidence="12" id="KW-1185">Reference proteome</keyword>
<dbReference type="Pfam" id="PF01476">
    <property type="entry name" value="LysM"/>
    <property type="match status" value="2"/>
</dbReference>
<dbReference type="InterPro" id="IPR018392">
    <property type="entry name" value="LysM"/>
</dbReference>
<dbReference type="PROSITE" id="PS51782">
    <property type="entry name" value="LYSM"/>
    <property type="match status" value="2"/>
</dbReference>
<feature type="domain" description="LysM" evidence="9">
    <location>
        <begin position="53"/>
        <end position="97"/>
    </location>
</feature>
<comment type="cofactor">
    <cofactor evidence="1">
        <name>Zn(2+)</name>
        <dbReference type="ChEBI" id="CHEBI:29105"/>
    </cofactor>
</comment>
<feature type="active site" description="Proton donor/acceptor" evidence="7">
    <location>
        <position position="369"/>
    </location>
</feature>
<dbReference type="GO" id="GO:0006508">
    <property type="term" value="P:proteolysis"/>
    <property type="evidence" value="ECO:0007669"/>
    <property type="project" value="UniProtKB-KW"/>
</dbReference>
<dbReference type="SUPFAM" id="SSF54106">
    <property type="entry name" value="LysM domain"/>
    <property type="match status" value="2"/>
</dbReference>
<evidence type="ECO:0000256" key="4">
    <source>
        <dbReference type="ARBA" id="ARBA00022801"/>
    </source>
</evidence>